<dbReference type="PANTHER" id="PTHR38479">
    <property type="entry name" value="LMO0824 PROTEIN"/>
    <property type="match status" value="1"/>
</dbReference>
<dbReference type="Proteomes" id="UP000515663">
    <property type="component" value="Chromosome"/>
</dbReference>
<keyword evidence="1" id="KW-0238">DNA-binding</keyword>
<reference evidence="2" key="1">
    <citation type="submission" date="2020-07" db="EMBL/GenBank/DDBJ databases">
        <title>novel species isolated from the respiratory tract of Marmot.</title>
        <authorList>
            <person name="Zhang G."/>
        </authorList>
    </citation>
    <scope>NUCLEOTIDE SEQUENCE [LARGE SCALE GENOMIC DNA]</scope>
    <source>
        <strain evidence="2">686</strain>
    </source>
</reference>
<evidence type="ECO:0000313" key="1">
    <source>
        <dbReference type="EMBL" id="QMT02245.1"/>
    </source>
</evidence>
<gene>
    <name evidence="1" type="ORF">H1R19_03470</name>
</gene>
<dbReference type="AlphaFoldDB" id="A0A7D7LSE2"/>
<accession>A0A7D7LSE2</accession>
<name>A0A7D7LSE2_9ACTN</name>
<dbReference type="KEGG" id="gji:H1R19_03470"/>
<dbReference type="InterPro" id="IPR009351">
    <property type="entry name" value="AlkZ-like"/>
</dbReference>
<proteinExistence type="predicted"/>
<dbReference type="PANTHER" id="PTHR38479:SF2">
    <property type="entry name" value="WINGED HELIX DNA-BINDING DOMAIN-CONTAINING PROTEIN"/>
    <property type="match status" value="1"/>
</dbReference>
<dbReference type="EMBL" id="CP059491">
    <property type="protein sequence ID" value="QMT02245.1"/>
    <property type="molecule type" value="Genomic_DNA"/>
</dbReference>
<keyword evidence="2" id="KW-1185">Reference proteome</keyword>
<sequence>MTPRPAITDAERRSRLMRRTHLDAGFRAASAVEVASTLVGLHSTTPSTVYLSAWARVGSGTGFERTDLDAALYDDRSLVKHLAMRRTLFAFPRDILAEAVGALGPRISASERTNMLRDLRRSPDFDDPEGWIETARAAVLAELANGDSLTSTELRQRLPALDGYFTHGEGTAWAGRAPIGPRVLNMLDAAGEIVRGPNRLAWHLSRPAWTSMPRWLGESLPPMTVADGHRALIGRWLRTYGPGTETDLVWWLGSTKTAVRAALAGLEAVAVDLDGGGVGYVLPDDLPGDADDTAPREAQAALLPELDPVTMGYKQRDFYLGGHGPQVFDTTGNGGQTAWWDGRIVGGWYRRADGSVTVHPLESLPRDARRALDARAEELAGWLGDEPLKTGYPAPYARGTLHGR</sequence>
<dbReference type="GO" id="GO:0003677">
    <property type="term" value="F:DNA binding"/>
    <property type="evidence" value="ECO:0007669"/>
    <property type="project" value="UniProtKB-KW"/>
</dbReference>
<protein>
    <submittedName>
        <fullName evidence="1">Winged helix DNA-binding domain-containing protein</fullName>
    </submittedName>
</protein>
<organism evidence="1 2">
    <name type="scientific">Gordonia jinghuaiqii</name>
    <dbReference type="NCBI Taxonomy" id="2758710"/>
    <lineage>
        <taxon>Bacteria</taxon>
        <taxon>Bacillati</taxon>
        <taxon>Actinomycetota</taxon>
        <taxon>Actinomycetes</taxon>
        <taxon>Mycobacteriales</taxon>
        <taxon>Gordoniaceae</taxon>
        <taxon>Gordonia</taxon>
    </lineage>
</organism>
<evidence type="ECO:0000313" key="2">
    <source>
        <dbReference type="Proteomes" id="UP000515663"/>
    </source>
</evidence>
<dbReference type="Pfam" id="PF06224">
    <property type="entry name" value="AlkZ-like"/>
    <property type="match status" value="1"/>
</dbReference>
<dbReference type="RefSeq" id="WP_219850576.1">
    <property type="nucleotide sequence ID" value="NZ_CP059491.1"/>
</dbReference>